<evidence type="ECO:0000256" key="1">
    <source>
        <dbReference type="ARBA" id="ARBA00023015"/>
    </source>
</evidence>
<dbReference type="PANTHER" id="PTHR43280:SF28">
    <property type="entry name" value="HTH-TYPE TRANSCRIPTIONAL ACTIVATOR RHAS"/>
    <property type="match status" value="1"/>
</dbReference>
<dbReference type="InterPro" id="IPR018060">
    <property type="entry name" value="HTH_AraC"/>
</dbReference>
<accession>A0ABS5LJK7</accession>
<name>A0ABS5LJK7_9BACI</name>
<dbReference type="Proteomes" id="UP000682403">
    <property type="component" value="Unassembled WGS sequence"/>
</dbReference>
<dbReference type="PROSITE" id="PS01124">
    <property type="entry name" value="HTH_ARAC_FAMILY_2"/>
    <property type="match status" value="1"/>
</dbReference>
<evidence type="ECO:0000256" key="2">
    <source>
        <dbReference type="ARBA" id="ARBA00023125"/>
    </source>
</evidence>
<dbReference type="InterPro" id="IPR009057">
    <property type="entry name" value="Homeodomain-like_sf"/>
</dbReference>
<proteinExistence type="predicted"/>
<dbReference type="SMART" id="SM00342">
    <property type="entry name" value="HTH_ARAC"/>
    <property type="match status" value="1"/>
</dbReference>
<keyword evidence="6" id="KW-1185">Reference proteome</keyword>
<keyword evidence="3" id="KW-0804">Transcription</keyword>
<dbReference type="InterPro" id="IPR003313">
    <property type="entry name" value="AraC-bd"/>
</dbReference>
<dbReference type="PANTHER" id="PTHR43280">
    <property type="entry name" value="ARAC-FAMILY TRANSCRIPTIONAL REGULATOR"/>
    <property type="match status" value="1"/>
</dbReference>
<keyword evidence="1" id="KW-0805">Transcription regulation</keyword>
<evidence type="ECO:0000313" key="6">
    <source>
        <dbReference type="Proteomes" id="UP000682403"/>
    </source>
</evidence>
<comment type="caution">
    <text evidence="5">The sequence shown here is derived from an EMBL/GenBank/DDBJ whole genome shotgun (WGS) entry which is preliminary data.</text>
</comment>
<dbReference type="InterPro" id="IPR037923">
    <property type="entry name" value="HTH-like"/>
</dbReference>
<dbReference type="Gene3D" id="2.60.120.280">
    <property type="entry name" value="Regulatory protein AraC"/>
    <property type="match status" value="1"/>
</dbReference>
<dbReference type="Pfam" id="PF02311">
    <property type="entry name" value="AraC_binding"/>
    <property type="match status" value="1"/>
</dbReference>
<keyword evidence="2" id="KW-0238">DNA-binding</keyword>
<reference evidence="5 6" key="1">
    <citation type="submission" date="2021-04" db="EMBL/GenBank/DDBJ databases">
        <title>Metabacillus sp. strain KIGAM252 whole genome sequence.</title>
        <authorList>
            <person name="Seo M.-J."/>
            <person name="Cho E.-S."/>
            <person name="Hwang C.Y."/>
            <person name="Yoon D.J."/>
        </authorList>
    </citation>
    <scope>NUCLEOTIDE SEQUENCE [LARGE SCALE GENOMIC DNA]</scope>
    <source>
        <strain evidence="5 6">KIGAM252</strain>
    </source>
</reference>
<organism evidence="5 6">
    <name type="scientific">Metabacillus flavus</name>
    <dbReference type="NCBI Taxonomy" id="2823519"/>
    <lineage>
        <taxon>Bacteria</taxon>
        <taxon>Bacillati</taxon>
        <taxon>Bacillota</taxon>
        <taxon>Bacilli</taxon>
        <taxon>Bacillales</taxon>
        <taxon>Bacillaceae</taxon>
        <taxon>Metabacillus</taxon>
    </lineage>
</organism>
<dbReference type="SUPFAM" id="SSF51215">
    <property type="entry name" value="Regulatory protein AraC"/>
    <property type="match status" value="1"/>
</dbReference>
<evidence type="ECO:0000256" key="3">
    <source>
        <dbReference type="ARBA" id="ARBA00023163"/>
    </source>
</evidence>
<sequence length="293" mass="33830">MSDSQYGAVAFRFKEEPVNHLAQLWSVGWDLQSSPIYSWSGTERKDLGKVIFQVTLSGYGEIQIDGRTHRVQPGQAFIVKSPSDYRYYLPETSEKWEFMYVTLFGQEADRCFEHIKEKTNQVIRFHPESVPVKLVKQIYDEANSKNITSAYKGSSLAYQFIMELYEYVSAMDREMEDWPESIVSAVLFARHSYHNPIGPDEMADASGLSRYHFTRIFKKNTGLTPIQYLTNIRIAKALELLCHTKYTIEEIAVLVGYTNANYLNKVCRKVTGKSPGQLRKEKAGWQQDKFIQE</sequence>
<evidence type="ECO:0000259" key="4">
    <source>
        <dbReference type="PROSITE" id="PS01124"/>
    </source>
</evidence>
<dbReference type="Gene3D" id="1.10.10.60">
    <property type="entry name" value="Homeodomain-like"/>
    <property type="match status" value="2"/>
</dbReference>
<dbReference type="EMBL" id="JAGVRK010000001">
    <property type="protein sequence ID" value="MBS2970929.1"/>
    <property type="molecule type" value="Genomic_DNA"/>
</dbReference>
<protein>
    <submittedName>
        <fullName evidence="5">Helix-turn-helix transcriptional regulator</fullName>
    </submittedName>
</protein>
<dbReference type="RefSeq" id="WP_211561691.1">
    <property type="nucleotide sequence ID" value="NZ_JAGVRK010000001.1"/>
</dbReference>
<feature type="domain" description="HTH araC/xylS-type" evidence="4">
    <location>
        <begin position="183"/>
        <end position="281"/>
    </location>
</feature>
<dbReference type="SUPFAM" id="SSF46689">
    <property type="entry name" value="Homeodomain-like"/>
    <property type="match status" value="2"/>
</dbReference>
<gene>
    <name evidence="5" type="ORF">J9317_19485</name>
</gene>
<evidence type="ECO:0000313" key="5">
    <source>
        <dbReference type="EMBL" id="MBS2970929.1"/>
    </source>
</evidence>
<dbReference type="Pfam" id="PF12833">
    <property type="entry name" value="HTH_18"/>
    <property type="match status" value="1"/>
</dbReference>